<dbReference type="EMBL" id="KN716433">
    <property type="protein sequence ID" value="KJH45016.1"/>
    <property type="molecule type" value="Genomic_DNA"/>
</dbReference>
<evidence type="ECO:0000313" key="1">
    <source>
        <dbReference type="EMBL" id="KJH45016.1"/>
    </source>
</evidence>
<gene>
    <name evidence="1" type="ORF">DICVIV_08942</name>
</gene>
<dbReference type="OrthoDB" id="5864411at2759"/>
<dbReference type="AlphaFoldDB" id="A0A0D8XRI7"/>
<organism evidence="1 2">
    <name type="scientific">Dictyocaulus viviparus</name>
    <name type="common">Bovine lungworm</name>
    <dbReference type="NCBI Taxonomy" id="29172"/>
    <lineage>
        <taxon>Eukaryota</taxon>
        <taxon>Metazoa</taxon>
        <taxon>Ecdysozoa</taxon>
        <taxon>Nematoda</taxon>
        <taxon>Chromadorea</taxon>
        <taxon>Rhabditida</taxon>
        <taxon>Rhabditina</taxon>
        <taxon>Rhabditomorpha</taxon>
        <taxon>Strongyloidea</taxon>
        <taxon>Metastrongylidae</taxon>
        <taxon>Dictyocaulus</taxon>
    </lineage>
</organism>
<protein>
    <submittedName>
        <fullName evidence="1">Uncharacterized protein</fullName>
    </submittedName>
</protein>
<keyword evidence="2" id="KW-1185">Reference proteome</keyword>
<proteinExistence type="predicted"/>
<evidence type="ECO:0000313" key="2">
    <source>
        <dbReference type="Proteomes" id="UP000053766"/>
    </source>
</evidence>
<name>A0A0D8XRI7_DICVI</name>
<dbReference type="Proteomes" id="UP000053766">
    <property type="component" value="Unassembled WGS sequence"/>
</dbReference>
<accession>A0A0D8XRI7</accession>
<reference evidence="2" key="2">
    <citation type="journal article" date="2016" name="Sci. Rep.">
        <title>Dictyocaulus viviparus genome, variome and transcriptome elucidate lungworm biology and support future intervention.</title>
        <authorList>
            <person name="McNulty S.N."/>
            <person name="Strube C."/>
            <person name="Rosa B.A."/>
            <person name="Martin J.C."/>
            <person name="Tyagi R."/>
            <person name="Choi Y.J."/>
            <person name="Wang Q."/>
            <person name="Hallsworth Pepin K."/>
            <person name="Zhang X."/>
            <person name="Ozersky P."/>
            <person name="Wilson R.K."/>
            <person name="Sternberg P.W."/>
            <person name="Gasser R.B."/>
            <person name="Mitreva M."/>
        </authorList>
    </citation>
    <scope>NUCLEOTIDE SEQUENCE [LARGE SCALE GENOMIC DNA]</scope>
    <source>
        <strain evidence="2">HannoverDv2000</strain>
    </source>
</reference>
<sequence length="74" mass="8828">MPFNYTSRKSFKRWLFDKIVANMYANRADPQALDRLVIHAMEQRLSEVLRAGERLGIAPEDVLQDLRYRDQFKK</sequence>
<reference evidence="1 2" key="1">
    <citation type="submission" date="2013-11" db="EMBL/GenBank/DDBJ databases">
        <title>Draft genome of the bovine lungworm Dictyocaulus viviparus.</title>
        <authorList>
            <person name="Mitreva M."/>
        </authorList>
    </citation>
    <scope>NUCLEOTIDE SEQUENCE [LARGE SCALE GENOMIC DNA]</scope>
    <source>
        <strain evidence="1 2">HannoverDv2000</strain>
    </source>
</reference>